<gene>
    <name evidence="2" type="ORF">DWX53_12680</name>
</gene>
<dbReference type="Pfam" id="PF00004">
    <property type="entry name" value="AAA"/>
    <property type="match status" value="1"/>
</dbReference>
<feature type="domain" description="AAA+ ATPase" evidence="1">
    <location>
        <begin position="128"/>
        <end position="277"/>
    </location>
</feature>
<sequence length="362" mass="41450">MDDKELGRMLRLEKVEENTFSEEKIKEELQKEKHDQLKFRLKKRIRPEVFARMPEEIQDFLIDMDPTDMKEVYISTLLNLPWESEFKVPEIELMEAKTMLDNSHYAMWEVKEKVLRYMACQKYLGKNYGAVMLLAGPPGVGKTSIAVSIAKAMGRPCVKISLAGVSDALFLRGTQTVFNNAKPGRIVDALVHGKNFCPLILLDEIDKMGSSIEHGCPENVLLDILDSDRSKFVDNYLGFPLDLSNVIFVATANSLEPLSPILQDRLDIVELPPYTIRDKKQIVKGYIWPKLIKEYQIEQVDIEEDAIEELIALCPEEGVRDLERICRKICESVISLYYVEGNIIKSIKAENLAKIMGPIYYR</sequence>
<evidence type="ECO:0000313" key="2">
    <source>
        <dbReference type="EMBL" id="RGT07269.1"/>
    </source>
</evidence>
<name>A0A412MC58_9FIRM</name>
<dbReference type="GO" id="GO:0006515">
    <property type="term" value="P:protein quality control for misfolded or incompletely synthesized proteins"/>
    <property type="evidence" value="ECO:0007669"/>
    <property type="project" value="TreeGrafter"/>
</dbReference>
<organism evidence="2 3">
    <name type="scientific">Dorea formicigenerans</name>
    <dbReference type="NCBI Taxonomy" id="39486"/>
    <lineage>
        <taxon>Bacteria</taxon>
        <taxon>Bacillati</taxon>
        <taxon>Bacillota</taxon>
        <taxon>Clostridia</taxon>
        <taxon>Lachnospirales</taxon>
        <taxon>Lachnospiraceae</taxon>
        <taxon>Dorea</taxon>
    </lineage>
</organism>
<dbReference type="Proteomes" id="UP000283630">
    <property type="component" value="Unassembled WGS sequence"/>
</dbReference>
<dbReference type="GO" id="GO:0004252">
    <property type="term" value="F:serine-type endopeptidase activity"/>
    <property type="evidence" value="ECO:0007669"/>
    <property type="project" value="InterPro"/>
</dbReference>
<dbReference type="SMART" id="SM00382">
    <property type="entry name" value="AAA"/>
    <property type="match status" value="1"/>
</dbReference>
<protein>
    <submittedName>
        <fullName evidence="2">AAA family ATPase</fullName>
    </submittedName>
</protein>
<evidence type="ECO:0000259" key="1">
    <source>
        <dbReference type="SMART" id="SM00382"/>
    </source>
</evidence>
<dbReference type="InterPro" id="IPR003959">
    <property type="entry name" value="ATPase_AAA_core"/>
</dbReference>
<dbReference type="GO" id="GO:0005524">
    <property type="term" value="F:ATP binding"/>
    <property type="evidence" value="ECO:0007669"/>
    <property type="project" value="InterPro"/>
</dbReference>
<accession>A0A412MC58</accession>
<dbReference type="SUPFAM" id="SSF52540">
    <property type="entry name" value="P-loop containing nucleoside triphosphate hydrolases"/>
    <property type="match status" value="1"/>
</dbReference>
<dbReference type="EMBL" id="QRWH01000015">
    <property type="protein sequence ID" value="RGT07269.1"/>
    <property type="molecule type" value="Genomic_DNA"/>
</dbReference>
<dbReference type="PANTHER" id="PTHR43718">
    <property type="entry name" value="LON PROTEASE"/>
    <property type="match status" value="1"/>
</dbReference>
<dbReference type="GO" id="GO:0016887">
    <property type="term" value="F:ATP hydrolysis activity"/>
    <property type="evidence" value="ECO:0007669"/>
    <property type="project" value="InterPro"/>
</dbReference>
<dbReference type="InterPro" id="IPR003593">
    <property type="entry name" value="AAA+_ATPase"/>
</dbReference>
<dbReference type="InterPro" id="IPR027417">
    <property type="entry name" value="P-loop_NTPase"/>
</dbReference>
<dbReference type="Gene3D" id="1.10.8.60">
    <property type="match status" value="1"/>
</dbReference>
<dbReference type="Gene3D" id="3.40.50.300">
    <property type="entry name" value="P-loop containing nucleotide triphosphate hydrolases"/>
    <property type="match status" value="1"/>
</dbReference>
<dbReference type="GO" id="GO:0004176">
    <property type="term" value="F:ATP-dependent peptidase activity"/>
    <property type="evidence" value="ECO:0007669"/>
    <property type="project" value="InterPro"/>
</dbReference>
<dbReference type="InterPro" id="IPR027065">
    <property type="entry name" value="Lon_Prtase"/>
</dbReference>
<proteinExistence type="predicted"/>
<comment type="caution">
    <text evidence="2">The sequence shown here is derived from an EMBL/GenBank/DDBJ whole genome shotgun (WGS) entry which is preliminary data.</text>
</comment>
<dbReference type="RefSeq" id="WP_118146189.1">
    <property type="nucleotide sequence ID" value="NZ_QRWH01000015.1"/>
</dbReference>
<dbReference type="PANTHER" id="PTHR43718:SF2">
    <property type="entry name" value="LON PROTEASE HOMOLOG, MITOCHONDRIAL"/>
    <property type="match status" value="1"/>
</dbReference>
<reference evidence="2 3" key="1">
    <citation type="submission" date="2018-08" db="EMBL/GenBank/DDBJ databases">
        <title>A genome reference for cultivated species of the human gut microbiota.</title>
        <authorList>
            <person name="Zou Y."/>
            <person name="Xue W."/>
            <person name="Luo G."/>
        </authorList>
    </citation>
    <scope>NUCLEOTIDE SEQUENCE [LARGE SCALE GENOMIC DNA]</scope>
    <source>
        <strain evidence="2 3">AF19-4AC</strain>
    </source>
</reference>
<evidence type="ECO:0000313" key="3">
    <source>
        <dbReference type="Proteomes" id="UP000283630"/>
    </source>
</evidence>
<dbReference type="AlphaFoldDB" id="A0A412MC58"/>